<feature type="transmembrane region" description="Helical" evidence="1">
    <location>
        <begin position="106"/>
        <end position="123"/>
    </location>
</feature>
<organism evidence="2 3">
    <name type="scientific">Clostridium folliculivorans</name>
    <dbReference type="NCBI Taxonomy" id="2886038"/>
    <lineage>
        <taxon>Bacteria</taxon>
        <taxon>Bacillati</taxon>
        <taxon>Bacillota</taxon>
        <taxon>Clostridia</taxon>
        <taxon>Eubacteriales</taxon>
        <taxon>Clostridiaceae</taxon>
        <taxon>Clostridium</taxon>
    </lineage>
</organism>
<proteinExistence type="predicted"/>
<protein>
    <submittedName>
        <fullName evidence="2">Uncharacterized protein</fullName>
    </submittedName>
</protein>
<dbReference type="InterPro" id="IPR053824">
    <property type="entry name" value="DUF7010"/>
</dbReference>
<feature type="transmembrane region" description="Helical" evidence="1">
    <location>
        <begin position="152"/>
        <end position="170"/>
    </location>
</feature>
<dbReference type="AlphaFoldDB" id="A0A9W5Y0S2"/>
<keyword evidence="1" id="KW-0472">Membrane</keyword>
<keyword evidence="3" id="KW-1185">Reference proteome</keyword>
<feature type="transmembrane region" description="Helical" evidence="1">
    <location>
        <begin position="78"/>
        <end position="100"/>
    </location>
</feature>
<keyword evidence="1" id="KW-1133">Transmembrane helix</keyword>
<gene>
    <name evidence="2" type="ORF">CFOLD11_12430</name>
</gene>
<dbReference type="Pfam" id="PF22765">
    <property type="entry name" value="DUF7010"/>
    <property type="match status" value="1"/>
</dbReference>
<accession>A0A9W5Y0S2</accession>
<name>A0A9W5Y0S2_9CLOT</name>
<dbReference type="RefSeq" id="WP_261851423.1">
    <property type="nucleotide sequence ID" value="NZ_BQXY01000001.1"/>
</dbReference>
<reference evidence="2" key="1">
    <citation type="journal article" date="2023" name="Int. J. Syst. Evol. Microbiol.">
        <title>&lt;i&gt;Clostridium folliculivorans&lt;/i&gt; sp. nov., isolated from soil samples of an organic paddy in Japan.</title>
        <authorList>
            <person name="Tazawa J."/>
            <person name="Kobayashi H."/>
            <person name="Tanizawa Y."/>
            <person name="Uchino A."/>
            <person name="Tanaka F."/>
            <person name="Urashima Y."/>
            <person name="Miura S."/>
            <person name="Sakamoto M."/>
            <person name="Ohkuma M."/>
            <person name="Tohno M."/>
        </authorList>
    </citation>
    <scope>NUCLEOTIDE SEQUENCE</scope>
    <source>
        <strain evidence="2">D1-1</strain>
    </source>
</reference>
<feature type="transmembrane region" description="Helical" evidence="1">
    <location>
        <begin position="20"/>
        <end position="40"/>
    </location>
</feature>
<evidence type="ECO:0000313" key="3">
    <source>
        <dbReference type="Proteomes" id="UP001057868"/>
    </source>
</evidence>
<evidence type="ECO:0000313" key="2">
    <source>
        <dbReference type="EMBL" id="GKU24417.1"/>
    </source>
</evidence>
<evidence type="ECO:0000256" key="1">
    <source>
        <dbReference type="SAM" id="Phobius"/>
    </source>
</evidence>
<feature type="transmembrane region" description="Helical" evidence="1">
    <location>
        <begin position="46"/>
        <end position="66"/>
    </location>
</feature>
<dbReference type="EMBL" id="BQXY01000001">
    <property type="protein sequence ID" value="GKU24417.1"/>
    <property type="molecule type" value="Genomic_DNA"/>
</dbReference>
<keyword evidence="1" id="KW-0812">Transmembrane</keyword>
<feature type="transmembrane region" description="Helical" evidence="1">
    <location>
        <begin position="130"/>
        <end position="146"/>
    </location>
</feature>
<sequence length="178" mass="20262">MNLEELRLNCAIKQKKGLHFILASIIIWCAVLIIHLTSLPIMTKNLLTFCFTAPLMPLAFCISKIIKVDFQDKENPLNNLGVLFSVNQILYLLIAMWVYPTIPEKMLMVIAMIFGAHLLPYGWLYKSKSYMVVAILVPILALIVGISFKPYILASMMVLIEIIFSVCLILENKRMSQI</sequence>
<dbReference type="Proteomes" id="UP001057868">
    <property type="component" value="Unassembled WGS sequence"/>
</dbReference>
<comment type="caution">
    <text evidence="2">The sequence shown here is derived from an EMBL/GenBank/DDBJ whole genome shotgun (WGS) entry which is preliminary data.</text>
</comment>